<evidence type="ECO:0000256" key="1">
    <source>
        <dbReference type="ARBA" id="ARBA00022553"/>
    </source>
</evidence>
<evidence type="ECO:0000313" key="8">
    <source>
        <dbReference type="EMBL" id="PTQ53356.1"/>
    </source>
</evidence>
<feature type="domain" description="Response regulatory" evidence="7">
    <location>
        <begin position="14"/>
        <end position="128"/>
    </location>
</feature>
<dbReference type="GO" id="GO:0000160">
    <property type="term" value="P:phosphorelay signal transduction system"/>
    <property type="evidence" value="ECO:0007669"/>
    <property type="project" value="UniProtKB-KW"/>
</dbReference>
<dbReference type="GO" id="GO:0016740">
    <property type="term" value="F:transferase activity"/>
    <property type="evidence" value="ECO:0007669"/>
    <property type="project" value="UniProtKB-KW"/>
</dbReference>
<evidence type="ECO:0000256" key="2">
    <source>
        <dbReference type="ARBA" id="ARBA00023012"/>
    </source>
</evidence>
<gene>
    <name evidence="8" type="ORF">BLITH_0436</name>
</gene>
<keyword evidence="1 6" id="KW-0597">Phosphoprotein</keyword>
<dbReference type="CDD" id="cd00156">
    <property type="entry name" value="REC"/>
    <property type="match status" value="1"/>
</dbReference>
<name>A0A2T5GAY8_9BACL</name>
<evidence type="ECO:0000256" key="4">
    <source>
        <dbReference type="ARBA" id="ARBA00023125"/>
    </source>
</evidence>
<evidence type="ECO:0000256" key="6">
    <source>
        <dbReference type="PROSITE-ProRule" id="PRU00169"/>
    </source>
</evidence>
<feature type="modified residue" description="4-aspartylphosphate" evidence="6">
    <location>
        <position position="63"/>
    </location>
</feature>
<keyword evidence="2" id="KW-0902">Two-component regulatory system</keyword>
<dbReference type="Proteomes" id="UP000244016">
    <property type="component" value="Unassembled WGS sequence"/>
</dbReference>
<dbReference type="FunFam" id="3.40.50.2300:FF:000001">
    <property type="entry name" value="DNA-binding response regulator PhoB"/>
    <property type="match status" value="1"/>
</dbReference>
<keyword evidence="5" id="KW-0804">Transcription</keyword>
<comment type="caution">
    <text evidence="8">The sequence shown here is derived from an EMBL/GenBank/DDBJ whole genome shotgun (WGS) entry which is preliminary data.</text>
</comment>
<dbReference type="Pfam" id="PF00072">
    <property type="entry name" value="Response_reg"/>
    <property type="match status" value="1"/>
</dbReference>
<dbReference type="InterPro" id="IPR011006">
    <property type="entry name" value="CheY-like_superfamily"/>
</dbReference>
<evidence type="ECO:0000256" key="3">
    <source>
        <dbReference type="ARBA" id="ARBA00023015"/>
    </source>
</evidence>
<evidence type="ECO:0000259" key="7">
    <source>
        <dbReference type="PROSITE" id="PS50110"/>
    </source>
</evidence>
<dbReference type="SUPFAM" id="SSF52172">
    <property type="entry name" value="CheY-like"/>
    <property type="match status" value="1"/>
</dbReference>
<proteinExistence type="predicted"/>
<dbReference type="PROSITE" id="PS50110">
    <property type="entry name" value="RESPONSE_REGULATORY"/>
    <property type="match status" value="1"/>
</dbReference>
<dbReference type="InterPro" id="IPR050595">
    <property type="entry name" value="Bact_response_regulator"/>
</dbReference>
<keyword evidence="8" id="KW-0808">Transferase</keyword>
<dbReference type="PANTHER" id="PTHR44591:SF3">
    <property type="entry name" value="RESPONSE REGULATORY DOMAIN-CONTAINING PROTEIN"/>
    <property type="match status" value="1"/>
</dbReference>
<dbReference type="GO" id="GO:0003677">
    <property type="term" value="F:DNA binding"/>
    <property type="evidence" value="ECO:0007669"/>
    <property type="project" value="UniProtKB-KW"/>
</dbReference>
<reference evidence="8 9" key="1">
    <citation type="submission" date="2017-08" db="EMBL/GenBank/DDBJ databases">
        <title>Burning lignite coal seam in the remote Altai Mountains harbors a hydrogen-driven thermophilic microbial community.</title>
        <authorList>
            <person name="Kadnikov V.V."/>
            <person name="Mardanov A.V."/>
            <person name="Ivasenko D."/>
            <person name="Beletsky A.V."/>
            <person name="Karnachuk O.V."/>
            <person name="Ravin N.V."/>
        </authorList>
    </citation>
    <scope>NUCLEOTIDE SEQUENCE [LARGE SCALE GENOMIC DNA]</scope>
    <source>
        <strain evidence="8">AL31</strain>
    </source>
</reference>
<evidence type="ECO:0000313" key="9">
    <source>
        <dbReference type="Proteomes" id="UP000244016"/>
    </source>
</evidence>
<dbReference type="Gene3D" id="3.40.50.2300">
    <property type="match status" value="1"/>
</dbReference>
<dbReference type="EMBL" id="PEBW01000001">
    <property type="protein sequence ID" value="PTQ53356.1"/>
    <property type="molecule type" value="Genomic_DNA"/>
</dbReference>
<accession>A0A2T5GAY8</accession>
<dbReference type="PANTHER" id="PTHR44591">
    <property type="entry name" value="STRESS RESPONSE REGULATOR PROTEIN 1"/>
    <property type="match status" value="1"/>
</dbReference>
<protein>
    <submittedName>
        <fullName evidence="8">Sporulation initiation phosphotransferase (Spo0F)</fullName>
    </submittedName>
</protein>
<sequence length="137" mass="15205">MGREIFLRGVVEMRVMVVDDQVGIRALLAEVVKQQGFQVVLAGNAREALAKFSEGPPDLLLLDVKLPGMSGLELLRKIRDTHPHLPVVLMTAYGERDIEEEAKRLGVHAVLAKPFDIEHLRELLDRFRGGASSNSLL</sequence>
<dbReference type="SMART" id="SM00448">
    <property type="entry name" value="REC"/>
    <property type="match status" value="1"/>
</dbReference>
<keyword evidence="3" id="KW-0805">Transcription regulation</keyword>
<dbReference type="AlphaFoldDB" id="A0A2T5GAY8"/>
<organism evidence="8 9">
    <name type="scientific">Brockia lithotrophica</name>
    <dbReference type="NCBI Taxonomy" id="933949"/>
    <lineage>
        <taxon>Bacteria</taxon>
        <taxon>Bacillati</taxon>
        <taxon>Bacillota</taxon>
        <taxon>Bacilli</taxon>
        <taxon>Bacillales</taxon>
        <taxon>Bacillales Family X. Incertae Sedis</taxon>
        <taxon>Brockia</taxon>
    </lineage>
</organism>
<dbReference type="InterPro" id="IPR001789">
    <property type="entry name" value="Sig_transdc_resp-reg_receiver"/>
</dbReference>
<keyword evidence="4" id="KW-0238">DNA-binding</keyword>
<evidence type="ECO:0000256" key="5">
    <source>
        <dbReference type="ARBA" id="ARBA00023163"/>
    </source>
</evidence>